<gene>
    <name evidence="1" type="ORF">ColSpa_11990</name>
</gene>
<accession>A0AA37UKU7</accession>
<evidence type="ECO:0000313" key="2">
    <source>
        <dbReference type="Proteomes" id="UP001055115"/>
    </source>
</evidence>
<dbReference type="Proteomes" id="UP001055115">
    <property type="component" value="Unassembled WGS sequence"/>
</dbReference>
<evidence type="ECO:0000313" key="1">
    <source>
        <dbReference type="EMBL" id="GKT51809.1"/>
    </source>
</evidence>
<protein>
    <submittedName>
        <fullName evidence="1">Uncharacterized protein</fullName>
    </submittedName>
</protein>
<dbReference type="EMBL" id="BQXU01000055">
    <property type="protein sequence ID" value="GKT51809.1"/>
    <property type="molecule type" value="Genomic_DNA"/>
</dbReference>
<keyword evidence="2" id="KW-1185">Reference proteome</keyword>
<reference evidence="1 2" key="1">
    <citation type="submission" date="2022-03" db="EMBL/GenBank/DDBJ databases">
        <title>Genome data of Colletotrichum spp.</title>
        <authorList>
            <person name="Utami Y.D."/>
            <person name="Hiruma K."/>
        </authorList>
    </citation>
    <scope>NUCLEOTIDE SEQUENCE [LARGE SCALE GENOMIC DNA]</scope>
    <source>
        <strain evidence="1 2">MAFF 239500</strain>
    </source>
</reference>
<organism evidence="1 2">
    <name type="scientific">Colletotrichum spaethianum</name>
    <dbReference type="NCBI Taxonomy" id="700344"/>
    <lineage>
        <taxon>Eukaryota</taxon>
        <taxon>Fungi</taxon>
        <taxon>Dikarya</taxon>
        <taxon>Ascomycota</taxon>
        <taxon>Pezizomycotina</taxon>
        <taxon>Sordariomycetes</taxon>
        <taxon>Hypocreomycetidae</taxon>
        <taxon>Glomerellales</taxon>
        <taxon>Glomerellaceae</taxon>
        <taxon>Colletotrichum</taxon>
        <taxon>Colletotrichum spaethianum species complex</taxon>
    </lineage>
</organism>
<name>A0AA37UKU7_9PEZI</name>
<dbReference type="GeneID" id="73332792"/>
<dbReference type="AlphaFoldDB" id="A0AA37UKU7"/>
<sequence length="73" mass="8083">MLLLNAFQKHSALFSRIAQNSDQLPEPQLSKRSAHDHQGPFECDAILSVPGKTLYMSKDITEVTSDTGLMPLI</sequence>
<comment type="caution">
    <text evidence="1">The sequence shown here is derived from an EMBL/GenBank/DDBJ whole genome shotgun (WGS) entry which is preliminary data.</text>
</comment>
<proteinExistence type="predicted"/>
<dbReference type="RefSeq" id="XP_049134159.1">
    <property type="nucleotide sequence ID" value="XM_049278202.1"/>
</dbReference>